<reference evidence="2 3" key="1">
    <citation type="submission" date="2020-05" db="EMBL/GenBank/DDBJ databases">
        <title>Complete genome sequence of Gemmatimonas greenlandica TET16.</title>
        <authorList>
            <person name="Zeng Y."/>
        </authorList>
    </citation>
    <scope>NUCLEOTIDE SEQUENCE [LARGE SCALE GENOMIC DNA]</scope>
    <source>
        <strain evidence="2 3">TET16</strain>
    </source>
</reference>
<evidence type="ECO:0000313" key="2">
    <source>
        <dbReference type="EMBL" id="QJR34936.1"/>
    </source>
</evidence>
<feature type="transmembrane region" description="Helical" evidence="1">
    <location>
        <begin position="124"/>
        <end position="147"/>
    </location>
</feature>
<keyword evidence="1" id="KW-0812">Transmembrane</keyword>
<gene>
    <name evidence="2" type="ORF">HKW67_05110</name>
</gene>
<organism evidence="2 3">
    <name type="scientific">Gemmatimonas groenlandica</name>
    <dbReference type="NCBI Taxonomy" id="2732249"/>
    <lineage>
        <taxon>Bacteria</taxon>
        <taxon>Pseudomonadati</taxon>
        <taxon>Gemmatimonadota</taxon>
        <taxon>Gemmatimonadia</taxon>
        <taxon>Gemmatimonadales</taxon>
        <taxon>Gemmatimonadaceae</taxon>
        <taxon>Gemmatimonas</taxon>
    </lineage>
</organism>
<dbReference type="EMBL" id="CP053085">
    <property type="protein sequence ID" value="QJR34936.1"/>
    <property type="molecule type" value="Genomic_DNA"/>
</dbReference>
<evidence type="ECO:0000313" key="3">
    <source>
        <dbReference type="Proteomes" id="UP000500938"/>
    </source>
</evidence>
<accession>A0A6M4INE4</accession>
<dbReference type="AlphaFoldDB" id="A0A6M4INE4"/>
<protein>
    <submittedName>
        <fullName evidence="2">Uncharacterized protein</fullName>
    </submittedName>
</protein>
<dbReference type="KEGG" id="ggr:HKW67_05110"/>
<keyword evidence="1" id="KW-0472">Membrane</keyword>
<feature type="transmembrane region" description="Helical" evidence="1">
    <location>
        <begin position="83"/>
        <end position="104"/>
    </location>
</feature>
<feature type="transmembrane region" description="Helical" evidence="1">
    <location>
        <begin position="16"/>
        <end position="37"/>
    </location>
</feature>
<proteinExistence type="predicted"/>
<keyword evidence="3" id="KW-1185">Reference proteome</keyword>
<sequence length="175" mass="18760">MADFLDLHDDPSVRRVLYLGAILLVAVPFLQAGSQLWPLQLSNIQWRFGAANALSSVLLLPYLGMSLLVLMSRALDSRALARTVGVISALFTLGLLGSLALFALDALQLKKIVNSAMMNTFNTTSVRVGLVTTLFLVAFALMALACFKTPRTSKAAPAKKGEKQAEEGLGLIVGR</sequence>
<feature type="transmembrane region" description="Helical" evidence="1">
    <location>
        <begin position="49"/>
        <end position="71"/>
    </location>
</feature>
<dbReference type="Proteomes" id="UP000500938">
    <property type="component" value="Chromosome"/>
</dbReference>
<name>A0A6M4INE4_9BACT</name>
<evidence type="ECO:0000256" key="1">
    <source>
        <dbReference type="SAM" id="Phobius"/>
    </source>
</evidence>
<keyword evidence="1" id="KW-1133">Transmembrane helix</keyword>